<evidence type="ECO:0000256" key="13">
    <source>
        <dbReference type="SAM" id="MobiDB-lite"/>
    </source>
</evidence>
<feature type="domain" description="C2H2-type" evidence="14">
    <location>
        <begin position="320"/>
        <end position="347"/>
    </location>
</feature>
<protein>
    <recommendedName>
        <fullName evidence="18">Protein krueppel</fullName>
    </recommendedName>
</protein>
<dbReference type="InterPro" id="IPR013087">
    <property type="entry name" value="Znf_C2H2_type"/>
</dbReference>
<evidence type="ECO:0000256" key="3">
    <source>
        <dbReference type="ARBA" id="ARBA00022723"/>
    </source>
</evidence>
<evidence type="ECO:0000256" key="12">
    <source>
        <dbReference type="PROSITE-ProRule" id="PRU01263"/>
    </source>
</evidence>
<dbReference type="SUPFAM" id="SSF57716">
    <property type="entry name" value="Glucocorticoid receptor-like (DNA-binding domain)"/>
    <property type="match status" value="1"/>
</dbReference>
<comment type="function">
    <text evidence="1">May be involved in transcriptional regulation.</text>
</comment>
<dbReference type="PANTHER" id="PTHR16515">
    <property type="entry name" value="PR DOMAIN ZINC FINGER PROTEIN"/>
    <property type="match status" value="1"/>
</dbReference>
<evidence type="ECO:0000256" key="11">
    <source>
        <dbReference type="PROSITE-ProRule" id="PRU00042"/>
    </source>
</evidence>
<evidence type="ECO:0000256" key="2">
    <source>
        <dbReference type="ARBA" id="ARBA00004123"/>
    </source>
</evidence>
<keyword evidence="4" id="KW-0677">Repeat</keyword>
<dbReference type="Pfam" id="PF00096">
    <property type="entry name" value="zf-C2H2"/>
    <property type="match status" value="3"/>
</dbReference>
<keyword evidence="17" id="KW-1185">Reference proteome</keyword>
<evidence type="ECO:0000256" key="10">
    <source>
        <dbReference type="ARBA" id="ARBA00023242"/>
    </source>
</evidence>
<feature type="domain" description="C2H2-type" evidence="14">
    <location>
        <begin position="292"/>
        <end position="319"/>
    </location>
</feature>
<dbReference type="FunFam" id="3.30.160.60:FF:000097">
    <property type="entry name" value="Zinc finger protein"/>
    <property type="match status" value="1"/>
</dbReference>
<evidence type="ECO:0000256" key="5">
    <source>
        <dbReference type="ARBA" id="ARBA00022771"/>
    </source>
</evidence>
<dbReference type="OrthoDB" id="1095242at2759"/>
<feature type="domain" description="C2H2-type" evidence="14">
    <location>
        <begin position="348"/>
        <end position="375"/>
    </location>
</feature>
<sequence>MSNKSSLNNLCRACMVATINLGKKHQISNKSIYDYPTDDREGPTIEEMLQMVTQIKLETEDKLPKIVCLECIQSLQVAHSFIETYREANEKFQKILKEAYISGISDVEKLEIEQSIEYIDENMQEMEALGEEENAACISNYEIEIEKVPIFIEEVAEGEAEVELDEWEDIEMETDGNNKSEDDDESQHIYGTNDTNTDEEWNTADAKSNKRGTKKTSPKSQNEQMRPKRKVRMNRFVDKIQPNKNEDGTILCQQCEAVLEDLKSWREHIRGHRLEHLSKKEKQNRGSTKKSFECEHCGKAFPKISAYNNHIRIHTGEQPFLCMECGKSFRFASSLNTHLLRHRGDKNVQCPHCPKKFVCSSGLYGHMMVHTKNDKPHICDVCGSGFQMAYLLKKHKLYHDGVKNFPCEYCDLRFVTLEKQKRHMRTHTGEKPYRCKYCDKGFAQSNDCNKHLKQHLGENIFQCELCPLRFPLQRELRSHFAMHKDDDEETRKRNLKAREAEENKIKLKLGIK</sequence>
<keyword evidence="3 12" id="KW-0479">Metal-binding</keyword>
<dbReference type="FunFam" id="3.30.160.60:FF:002343">
    <property type="entry name" value="Zinc finger protein 33A"/>
    <property type="match status" value="1"/>
</dbReference>
<feature type="region of interest" description="Disordered" evidence="13">
    <location>
        <begin position="174"/>
        <end position="231"/>
    </location>
</feature>
<name>A0A1I8PIA9_STOCA</name>
<dbReference type="Gene3D" id="3.40.1800.20">
    <property type="match status" value="1"/>
</dbReference>
<evidence type="ECO:0000313" key="16">
    <source>
        <dbReference type="EnsemblMetazoa" id="SCAU008299-PA"/>
    </source>
</evidence>
<feature type="domain" description="C2H2-type" evidence="14">
    <location>
        <begin position="377"/>
        <end position="404"/>
    </location>
</feature>
<dbReference type="STRING" id="35570.A0A1I8PIA9"/>
<feature type="binding site" evidence="12">
    <location>
        <position position="11"/>
    </location>
    <ligand>
        <name>Zn(2+)</name>
        <dbReference type="ChEBI" id="CHEBI:29105"/>
    </ligand>
</feature>
<dbReference type="FunFam" id="3.30.160.60:FF:001465">
    <property type="entry name" value="Zinc finger protein 560"/>
    <property type="match status" value="1"/>
</dbReference>
<feature type="binding site" evidence="12">
    <location>
        <position position="68"/>
    </location>
    <ligand>
        <name>Zn(2+)</name>
        <dbReference type="ChEBI" id="CHEBI:29105"/>
    </ligand>
</feature>
<dbReference type="KEGG" id="scac:106087902"/>
<dbReference type="PROSITE" id="PS50157">
    <property type="entry name" value="ZINC_FINGER_C2H2_2"/>
    <property type="match status" value="7"/>
</dbReference>
<dbReference type="Pfam" id="PF07776">
    <property type="entry name" value="zf-AD"/>
    <property type="match status" value="1"/>
</dbReference>
<feature type="domain" description="C2H2-type" evidence="14">
    <location>
        <begin position="405"/>
        <end position="432"/>
    </location>
</feature>
<dbReference type="GO" id="GO:0000122">
    <property type="term" value="P:negative regulation of transcription by RNA polymerase II"/>
    <property type="evidence" value="ECO:0007669"/>
    <property type="project" value="UniProtKB-ARBA"/>
</dbReference>
<dbReference type="GO" id="GO:0008270">
    <property type="term" value="F:zinc ion binding"/>
    <property type="evidence" value="ECO:0007669"/>
    <property type="project" value="UniProtKB-UniRule"/>
</dbReference>
<dbReference type="EnsemblMetazoa" id="SCAU008299-RA">
    <property type="protein sequence ID" value="SCAU008299-PA"/>
    <property type="gene ID" value="SCAU008299"/>
</dbReference>
<accession>A0A1I8PIA9</accession>
<evidence type="ECO:0000256" key="9">
    <source>
        <dbReference type="ARBA" id="ARBA00023163"/>
    </source>
</evidence>
<gene>
    <name evidence="16" type="primary">106087902</name>
</gene>
<keyword evidence="7" id="KW-0805">Transcription regulation</keyword>
<evidence type="ECO:0000256" key="7">
    <source>
        <dbReference type="ARBA" id="ARBA00023015"/>
    </source>
</evidence>
<comment type="subcellular location">
    <subcellularLocation>
        <location evidence="2">Nucleus</location>
    </subcellularLocation>
</comment>
<keyword evidence="6 12" id="KW-0862">Zinc</keyword>
<dbReference type="VEuPathDB" id="VectorBase:SCAU008299"/>
<keyword evidence="8" id="KW-0238">DNA-binding</keyword>
<dbReference type="PANTHER" id="PTHR16515:SF49">
    <property type="entry name" value="GASTRULA ZINC FINGER PROTEIN XLCGF49.1-LIKE-RELATED"/>
    <property type="match status" value="1"/>
</dbReference>
<organism evidence="16 17">
    <name type="scientific">Stomoxys calcitrans</name>
    <name type="common">Stable fly</name>
    <name type="synonym">Conops calcitrans</name>
    <dbReference type="NCBI Taxonomy" id="35570"/>
    <lineage>
        <taxon>Eukaryota</taxon>
        <taxon>Metazoa</taxon>
        <taxon>Ecdysozoa</taxon>
        <taxon>Arthropoda</taxon>
        <taxon>Hexapoda</taxon>
        <taxon>Insecta</taxon>
        <taxon>Pterygota</taxon>
        <taxon>Neoptera</taxon>
        <taxon>Endopterygota</taxon>
        <taxon>Diptera</taxon>
        <taxon>Brachycera</taxon>
        <taxon>Muscomorpha</taxon>
        <taxon>Muscoidea</taxon>
        <taxon>Muscidae</taxon>
        <taxon>Stomoxys</taxon>
    </lineage>
</organism>
<dbReference type="GO" id="GO:0003677">
    <property type="term" value="F:DNA binding"/>
    <property type="evidence" value="ECO:0007669"/>
    <property type="project" value="UniProtKB-KW"/>
</dbReference>
<dbReference type="PROSITE" id="PS00028">
    <property type="entry name" value="ZINC_FINGER_C2H2_1"/>
    <property type="match status" value="7"/>
</dbReference>
<evidence type="ECO:0000256" key="6">
    <source>
        <dbReference type="ARBA" id="ARBA00022833"/>
    </source>
</evidence>
<feature type="binding site" evidence="12">
    <location>
        <position position="14"/>
    </location>
    <ligand>
        <name>Zn(2+)</name>
        <dbReference type="ChEBI" id="CHEBI:29105"/>
    </ligand>
</feature>
<keyword evidence="9" id="KW-0804">Transcription</keyword>
<evidence type="ECO:0000259" key="15">
    <source>
        <dbReference type="PROSITE" id="PS51915"/>
    </source>
</evidence>
<dbReference type="PROSITE" id="PS51915">
    <property type="entry name" value="ZAD"/>
    <property type="match status" value="1"/>
</dbReference>
<feature type="domain" description="C2H2-type" evidence="14">
    <location>
        <begin position="433"/>
        <end position="460"/>
    </location>
</feature>
<dbReference type="InterPro" id="IPR036236">
    <property type="entry name" value="Znf_C2H2_sf"/>
</dbReference>
<dbReference type="AlphaFoldDB" id="A0A1I8PIA9"/>
<evidence type="ECO:0000256" key="4">
    <source>
        <dbReference type="ARBA" id="ARBA00022737"/>
    </source>
</evidence>
<evidence type="ECO:0000256" key="8">
    <source>
        <dbReference type="ARBA" id="ARBA00023125"/>
    </source>
</evidence>
<dbReference type="Proteomes" id="UP000095300">
    <property type="component" value="Unassembled WGS sequence"/>
</dbReference>
<dbReference type="InterPro" id="IPR050331">
    <property type="entry name" value="Zinc_finger"/>
</dbReference>
<dbReference type="Gene3D" id="3.30.160.60">
    <property type="entry name" value="Classic Zinc Finger"/>
    <property type="match status" value="7"/>
</dbReference>
<feature type="binding site" evidence="12">
    <location>
        <position position="71"/>
    </location>
    <ligand>
        <name>Zn(2+)</name>
        <dbReference type="ChEBI" id="CHEBI:29105"/>
    </ligand>
</feature>
<feature type="domain" description="C2H2-type" evidence="14">
    <location>
        <begin position="461"/>
        <end position="488"/>
    </location>
</feature>
<dbReference type="InterPro" id="IPR012934">
    <property type="entry name" value="Znf_AD"/>
</dbReference>
<dbReference type="SUPFAM" id="SSF57667">
    <property type="entry name" value="beta-beta-alpha zinc fingers"/>
    <property type="match status" value="4"/>
</dbReference>
<evidence type="ECO:0008006" key="18">
    <source>
        <dbReference type="Google" id="ProtNLM"/>
    </source>
</evidence>
<feature type="domain" description="ZAD" evidence="15">
    <location>
        <begin position="9"/>
        <end position="95"/>
    </location>
</feature>
<proteinExistence type="predicted"/>
<dbReference type="GO" id="GO:0005634">
    <property type="term" value="C:nucleus"/>
    <property type="evidence" value="ECO:0007669"/>
    <property type="project" value="UniProtKB-SubCell"/>
</dbReference>
<keyword evidence="10" id="KW-0539">Nucleus</keyword>
<evidence type="ECO:0000313" key="17">
    <source>
        <dbReference type="Proteomes" id="UP000095300"/>
    </source>
</evidence>
<reference evidence="16" key="1">
    <citation type="submission" date="2020-05" db="UniProtKB">
        <authorList>
            <consortium name="EnsemblMetazoa"/>
        </authorList>
    </citation>
    <scope>IDENTIFICATION</scope>
    <source>
        <strain evidence="16">USDA</strain>
    </source>
</reference>
<dbReference type="SMART" id="SM00355">
    <property type="entry name" value="ZnF_C2H2"/>
    <property type="match status" value="8"/>
</dbReference>
<evidence type="ECO:0000259" key="14">
    <source>
        <dbReference type="PROSITE" id="PS50157"/>
    </source>
</evidence>
<dbReference type="SMART" id="SM00868">
    <property type="entry name" value="zf-AD"/>
    <property type="match status" value="1"/>
</dbReference>
<keyword evidence="5 11" id="KW-0863">Zinc-finger</keyword>
<evidence type="ECO:0000256" key="1">
    <source>
        <dbReference type="ARBA" id="ARBA00003767"/>
    </source>
</evidence>